<organism evidence="3 4">
    <name type="scientific">Porites evermanni</name>
    <dbReference type="NCBI Taxonomy" id="104178"/>
    <lineage>
        <taxon>Eukaryota</taxon>
        <taxon>Metazoa</taxon>
        <taxon>Cnidaria</taxon>
        <taxon>Anthozoa</taxon>
        <taxon>Hexacorallia</taxon>
        <taxon>Scleractinia</taxon>
        <taxon>Fungiina</taxon>
        <taxon>Poritidae</taxon>
        <taxon>Porites</taxon>
    </lineage>
</organism>
<dbReference type="PROSITE" id="PS50853">
    <property type="entry name" value="FN3"/>
    <property type="match status" value="2"/>
</dbReference>
<protein>
    <recommendedName>
        <fullName evidence="2">Fibronectin type-III domain-containing protein</fullName>
    </recommendedName>
</protein>
<evidence type="ECO:0000259" key="2">
    <source>
        <dbReference type="PROSITE" id="PS50853"/>
    </source>
</evidence>
<feature type="domain" description="Fibronectin type-III" evidence="2">
    <location>
        <begin position="4"/>
        <end position="101"/>
    </location>
</feature>
<feature type="non-terminal residue" evidence="3">
    <location>
        <position position="1"/>
    </location>
</feature>
<feature type="domain" description="Fibronectin type-III" evidence="2">
    <location>
        <begin position="104"/>
        <end position="201"/>
    </location>
</feature>
<dbReference type="SMART" id="SM00060">
    <property type="entry name" value="FN3"/>
    <property type="match status" value="2"/>
</dbReference>
<dbReference type="InterPro" id="IPR003961">
    <property type="entry name" value="FN3_dom"/>
</dbReference>
<sequence length="201" mass="22127">PSQPPAITQAVNTTSTTIYLEWTEVTQLNPANSTLLGYGIVYKKTGEIFQIGFLKSVSPAPLEATLEDLEKFTNYAIRVFAFTDKGNGVSSQPVSLRTQEDVPSQSPPKTVVKSTSSSTIDVSWDAIEDSYVHGILLGYEVRYTKDDGSTHAWQTITLDSSTFTITLSDLEYFTRYKVVVCARTSKGCGKEYSATSYTWGD</sequence>
<reference evidence="3 4" key="1">
    <citation type="submission" date="2022-05" db="EMBL/GenBank/DDBJ databases">
        <authorList>
            <consortium name="Genoscope - CEA"/>
            <person name="William W."/>
        </authorList>
    </citation>
    <scope>NUCLEOTIDE SEQUENCE [LARGE SCALE GENOMIC DNA]</scope>
</reference>
<dbReference type="PANTHER" id="PTHR46957">
    <property type="entry name" value="CYTOKINE RECEPTOR"/>
    <property type="match status" value="1"/>
</dbReference>
<feature type="non-terminal residue" evidence="3">
    <location>
        <position position="201"/>
    </location>
</feature>
<evidence type="ECO:0000313" key="3">
    <source>
        <dbReference type="EMBL" id="CAH3198665.1"/>
    </source>
</evidence>
<dbReference type="Proteomes" id="UP001159427">
    <property type="component" value="Unassembled WGS sequence"/>
</dbReference>
<dbReference type="CDD" id="cd00063">
    <property type="entry name" value="FN3"/>
    <property type="match status" value="2"/>
</dbReference>
<dbReference type="EMBL" id="CALNXI010005806">
    <property type="protein sequence ID" value="CAH3198665.1"/>
    <property type="molecule type" value="Genomic_DNA"/>
</dbReference>
<evidence type="ECO:0000313" key="4">
    <source>
        <dbReference type="Proteomes" id="UP001159427"/>
    </source>
</evidence>
<feature type="compositionally biased region" description="Polar residues" evidence="1">
    <location>
        <begin position="88"/>
        <end position="104"/>
    </location>
</feature>
<name>A0ABN8T371_9CNID</name>
<gene>
    <name evidence="3" type="ORF">PEVE_00036410</name>
</gene>
<keyword evidence="4" id="KW-1185">Reference proteome</keyword>
<comment type="caution">
    <text evidence="3">The sequence shown here is derived from an EMBL/GenBank/DDBJ whole genome shotgun (WGS) entry which is preliminary data.</text>
</comment>
<evidence type="ECO:0000256" key="1">
    <source>
        <dbReference type="SAM" id="MobiDB-lite"/>
    </source>
</evidence>
<dbReference type="PANTHER" id="PTHR46957:SF1">
    <property type="entry name" value="PHOSPHATIDYLINOSITOL PHOSPHATASE PTPRQ"/>
    <property type="match status" value="1"/>
</dbReference>
<feature type="region of interest" description="Disordered" evidence="1">
    <location>
        <begin position="88"/>
        <end position="113"/>
    </location>
</feature>
<dbReference type="Gene3D" id="2.60.40.10">
    <property type="entry name" value="Immunoglobulins"/>
    <property type="match status" value="2"/>
</dbReference>
<dbReference type="InterPro" id="IPR036116">
    <property type="entry name" value="FN3_sf"/>
</dbReference>
<proteinExistence type="predicted"/>
<accession>A0ABN8T371</accession>
<dbReference type="Pfam" id="PF00041">
    <property type="entry name" value="fn3"/>
    <property type="match status" value="2"/>
</dbReference>
<dbReference type="InterPro" id="IPR013783">
    <property type="entry name" value="Ig-like_fold"/>
</dbReference>
<dbReference type="SUPFAM" id="SSF49265">
    <property type="entry name" value="Fibronectin type III"/>
    <property type="match status" value="1"/>
</dbReference>
<dbReference type="InterPro" id="IPR050713">
    <property type="entry name" value="RTP_Phos/Ushers"/>
</dbReference>